<keyword evidence="5" id="KW-0234">DNA repair</keyword>
<feature type="compositionally biased region" description="Gly residues" evidence="8">
    <location>
        <begin position="1"/>
        <end position="16"/>
    </location>
</feature>
<dbReference type="SUPFAM" id="SSF57903">
    <property type="entry name" value="FYVE/PHD zinc finger"/>
    <property type="match status" value="2"/>
</dbReference>
<gene>
    <name evidence="10" type="ORF">DNG_04137</name>
</gene>
<dbReference type="SUPFAM" id="SSF140125">
    <property type="entry name" value="Rabenosyn-5 Rab-binding domain-like"/>
    <property type="match status" value="1"/>
</dbReference>
<proteinExistence type="predicted"/>
<feature type="compositionally biased region" description="Low complexity" evidence="8">
    <location>
        <begin position="17"/>
        <end position="30"/>
    </location>
</feature>
<protein>
    <submittedName>
        <fullName evidence="10">Related to vacuolar segregation protein PEP7</fullName>
    </submittedName>
</protein>
<dbReference type="Gene3D" id="3.30.40.10">
    <property type="entry name" value="Zinc/RING finger domain, C3HC4 (zinc finger)"/>
    <property type="match status" value="1"/>
</dbReference>
<dbReference type="GO" id="GO:0008270">
    <property type="term" value="F:zinc ion binding"/>
    <property type="evidence" value="ECO:0007669"/>
    <property type="project" value="UniProtKB-KW"/>
</dbReference>
<organism evidence="10 11">
    <name type="scientific">Cephalotrichum gorgonifer</name>
    <dbReference type="NCBI Taxonomy" id="2041049"/>
    <lineage>
        <taxon>Eukaryota</taxon>
        <taxon>Fungi</taxon>
        <taxon>Dikarya</taxon>
        <taxon>Ascomycota</taxon>
        <taxon>Pezizomycotina</taxon>
        <taxon>Sordariomycetes</taxon>
        <taxon>Hypocreomycetidae</taxon>
        <taxon>Microascales</taxon>
        <taxon>Microascaceae</taxon>
        <taxon>Cephalotrichum</taxon>
    </lineage>
</organism>
<dbReference type="EMBL" id="ONZQ02000005">
    <property type="protein sequence ID" value="SPO01464.1"/>
    <property type="molecule type" value="Genomic_DNA"/>
</dbReference>
<dbReference type="SMART" id="SM00734">
    <property type="entry name" value="ZnF_Rad18"/>
    <property type="match status" value="1"/>
</dbReference>
<feature type="compositionally biased region" description="Polar residues" evidence="8">
    <location>
        <begin position="41"/>
        <end position="52"/>
    </location>
</feature>
<dbReference type="SMART" id="SM00064">
    <property type="entry name" value="FYVE"/>
    <property type="match status" value="2"/>
</dbReference>
<dbReference type="InterPro" id="IPR011011">
    <property type="entry name" value="Znf_FYVE_PHD"/>
</dbReference>
<dbReference type="Proteomes" id="UP001187682">
    <property type="component" value="Unassembled WGS sequence"/>
</dbReference>
<dbReference type="Gene3D" id="4.10.860.20">
    <property type="entry name" value="Rabenosyn, Rab binding domain"/>
    <property type="match status" value="1"/>
</dbReference>
<dbReference type="CDD" id="cd15761">
    <property type="entry name" value="FYVE1_Vac1p_like"/>
    <property type="match status" value="1"/>
</dbReference>
<feature type="compositionally biased region" description="Low complexity" evidence="8">
    <location>
        <begin position="529"/>
        <end position="542"/>
    </location>
</feature>
<dbReference type="InterPro" id="IPR021565">
    <property type="entry name" value="Rbsn_Rab-bd"/>
</dbReference>
<keyword evidence="2" id="KW-0227">DNA damage</keyword>
<dbReference type="InterPro" id="IPR000306">
    <property type="entry name" value="Znf_FYVE"/>
</dbReference>
<evidence type="ECO:0000256" key="7">
    <source>
        <dbReference type="SAM" id="Coils"/>
    </source>
</evidence>
<feature type="compositionally biased region" description="Low complexity" evidence="8">
    <location>
        <begin position="53"/>
        <end position="64"/>
    </location>
</feature>
<keyword evidence="3 6" id="KW-0863">Zinc-finger</keyword>
<evidence type="ECO:0000256" key="2">
    <source>
        <dbReference type="ARBA" id="ARBA00022763"/>
    </source>
</evidence>
<dbReference type="Pfam" id="PF11464">
    <property type="entry name" value="Rbsn"/>
    <property type="match status" value="1"/>
</dbReference>
<evidence type="ECO:0000313" key="11">
    <source>
        <dbReference type="Proteomes" id="UP001187682"/>
    </source>
</evidence>
<dbReference type="GO" id="GO:0003677">
    <property type="term" value="F:DNA binding"/>
    <property type="evidence" value="ECO:0007669"/>
    <property type="project" value="InterPro"/>
</dbReference>
<keyword evidence="7" id="KW-0175">Coiled coil</keyword>
<dbReference type="PANTHER" id="PTHR23164">
    <property type="entry name" value="EARLY ENDOSOME ANTIGEN 1"/>
    <property type="match status" value="1"/>
</dbReference>
<feature type="coiled-coil region" evidence="7">
    <location>
        <begin position="562"/>
        <end position="629"/>
    </location>
</feature>
<feature type="region of interest" description="Disordered" evidence="8">
    <location>
        <begin position="527"/>
        <end position="558"/>
    </location>
</feature>
<dbReference type="AlphaFoldDB" id="A0AAE8MY59"/>
<dbReference type="PROSITE" id="PS50178">
    <property type="entry name" value="ZF_FYVE"/>
    <property type="match status" value="1"/>
</dbReference>
<keyword evidence="1" id="KW-0479">Metal-binding</keyword>
<evidence type="ECO:0000256" key="6">
    <source>
        <dbReference type="PROSITE-ProRule" id="PRU00091"/>
    </source>
</evidence>
<dbReference type="InterPro" id="IPR017455">
    <property type="entry name" value="Znf_FYVE-rel"/>
</dbReference>
<feature type="region of interest" description="Disordered" evidence="8">
    <location>
        <begin position="1"/>
        <end position="84"/>
    </location>
</feature>
<keyword evidence="11" id="KW-1185">Reference proteome</keyword>
<feature type="coiled-coil region" evidence="7">
    <location>
        <begin position="275"/>
        <end position="302"/>
    </location>
</feature>
<feature type="domain" description="FYVE-type" evidence="9">
    <location>
        <begin position="202"/>
        <end position="258"/>
    </location>
</feature>
<evidence type="ECO:0000256" key="5">
    <source>
        <dbReference type="ARBA" id="ARBA00023204"/>
    </source>
</evidence>
<evidence type="ECO:0000256" key="1">
    <source>
        <dbReference type="ARBA" id="ARBA00022723"/>
    </source>
</evidence>
<name>A0AAE8MY59_9PEZI</name>
<keyword evidence="4" id="KW-0862">Zinc</keyword>
<dbReference type="GO" id="GO:0006281">
    <property type="term" value="P:DNA repair"/>
    <property type="evidence" value="ECO:0007669"/>
    <property type="project" value="UniProtKB-KW"/>
</dbReference>
<evidence type="ECO:0000259" key="9">
    <source>
        <dbReference type="PROSITE" id="PS50178"/>
    </source>
</evidence>
<evidence type="ECO:0000313" key="10">
    <source>
        <dbReference type="EMBL" id="SPO01464.1"/>
    </source>
</evidence>
<accession>A0AAE8MY59</accession>
<evidence type="ECO:0000256" key="8">
    <source>
        <dbReference type="SAM" id="MobiDB-lite"/>
    </source>
</evidence>
<dbReference type="InterPro" id="IPR013083">
    <property type="entry name" value="Znf_RING/FYVE/PHD"/>
</dbReference>
<dbReference type="InterPro" id="IPR036531">
    <property type="entry name" value="Rbsn_Rab-bd_sf"/>
</dbReference>
<dbReference type="InterPro" id="IPR006642">
    <property type="entry name" value="Rad18_UBZ4"/>
</dbReference>
<evidence type="ECO:0000256" key="3">
    <source>
        <dbReference type="ARBA" id="ARBA00022771"/>
    </source>
</evidence>
<reference evidence="10" key="1">
    <citation type="submission" date="2018-03" db="EMBL/GenBank/DDBJ databases">
        <authorList>
            <person name="Guldener U."/>
        </authorList>
    </citation>
    <scope>NUCLEOTIDE SEQUENCE</scope>
</reference>
<dbReference type="Pfam" id="PF01363">
    <property type="entry name" value="FYVE"/>
    <property type="match status" value="1"/>
</dbReference>
<comment type="caution">
    <text evidence="10">The sequence shown here is derived from an EMBL/GenBank/DDBJ whole genome shotgun (WGS) entry which is preliminary data.</text>
</comment>
<evidence type="ECO:0000256" key="4">
    <source>
        <dbReference type="ARBA" id="ARBA00022833"/>
    </source>
</evidence>
<sequence>MTGRKLGGGRILGSGKGLSASHSRDASTSSLPVVGSPIPPSDTSIDLNSVTGSPAPSASLPDLPQDLATNISIGRPGRSSKSDSQKLLCPICNEEMLTLLQLNRHLDDSHQELPEFEQDEVKTWFDKQVLKAKRFQPLSIINQKLRGLDVFESNDSAPLSTSPAGLALSQRPADAPIDPDELITRNHWQKQTFDDICTEPACGTRLGAVNGSINCRNCGRLFCEEHTMYQMKLSRSANHEPVRGYWARVCETCYKSREGYNDHDGVLIDHTRAFAEIRKKRVERENLDMARLEKRLTKLTTLLANPPSTPPPAANGAVLSSVASLTGQNSTRKLIEQSVVAWEEDALVQKCPFCQQEFGSWTFRRHHSGNTTTEKAQPANGQLSVDVRICRDCNRTIFAKRDFAASLSRKPPDQRAYETLRQFERGIQQLMTSFQRTLLTLQAEPTGNPSSSALTSHSQIKEAAKIRKRLIDTFAKYDLASRRLRDLPTTSDTQRRLQKAVHSAASSFLHANMLPLKSVPQMLRRMPHLTPSSSTKSSLSPLRNGEAADSETASQASESTVISALETEEKDLREKLVVLEEQMFLVRQMVDAAKGARRFEEVTALARNASELEGEIERVKALVGGVEERWRGVYGGRAAS</sequence>